<dbReference type="EC" id="1.1.1.22" evidence="3 8"/>
<keyword evidence="5 8" id="KW-0560">Oxidoreductase</keyword>
<feature type="binding site" evidence="11">
    <location>
        <position position="30"/>
    </location>
    <ligand>
        <name>NAD(+)</name>
        <dbReference type="ChEBI" id="CHEBI:57540"/>
    </ligand>
</feature>
<dbReference type="EMBL" id="WEKV01000009">
    <property type="protein sequence ID" value="KAB7785356.1"/>
    <property type="molecule type" value="Genomic_DNA"/>
</dbReference>
<dbReference type="Gene3D" id="3.40.50.720">
    <property type="entry name" value="NAD(P)-binding Rossmann-like Domain"/>
    <property type="match status" value="3"/>
</dbReference>
<feature type="binding site" evidence="10">
    <location>
        <position position="310"/>
    </location>
    <ligand>
        <name>substrate</name>
    </ligand>
</feature>
<dbReference type="AlphaFoldDB" id="A0A833J8P1"/>
<dbReference type="GO" id="GO:0006065">
    <property type="term" value="P:UDP-glucuronate biosynthetic process"/>
    <property type="evidence" value="ECO:0007669"/>
    <property type="project" value="UniProtKB-UniPathway"/>
</dbReference>
<feature type="binding site" evidence="10">
    <location>
        <position position="427"/>
    </location>
    <ligand>
        <name>substrate</name>
    </ligand>
</feature>
<feature type="binding site" evidence="11">
    <location>
        <position position="35"/>
    </location>
    <ligand>
        <name>NAD(+)</name>
        <dbReference type="ChEBI" id="CHEBI:57540"/>
    </ligand>
</feature>
<dbReference type="Pfam" id="PF00984">
    <property type="entry name" value="UDPG_MGDP_dh"/>
    <property type="match status" value="1"/>
</dbReference>
<dbReference type="Proteomes" id="UP000469949">
    <property type="component" value="Unassembled WGS sequence"/>
</dbReference>
<dbReference type="InterPro" id="IPR014026">
    <property type="entry name" value="UDP-Glc/GDP-Man_DH_dimer"/>
</dbReference>
<evidence type="ECO:0000256" key="6">
    <source>
        <dbReference type="ARBA" id="ARBA00023027"/>
    </source>
</evidence>
<dbReference type="RefSeq" id="WP_152276765.1">
    <property type="nucleotide sequence ID" value="NZ_WEKV01000009.1"/>
</dbReference>
<feature type="active site" description="Nucleophile" evidence="9">
    <location>
        <position position="366"/>
    </location>
</feature>
<dbReference type="InterPro" id="IPR008927">
    <property type="entry name" value="6-PGluconate_DH-like_C_sf"/>
</dbReference>
<dbReference type="InterPro" id="IPR014027">
    <property type="entry name" value="UDP-Glc/GDP-Man_DH_C"/>
</dbReference>
<feature type="binding site" evidence="11">
    <location>
        <position position="86"/>
    </location>
    <ligand>
        <name>NAD(+)</name>
        <dbReference type="ChEBI" id="CHEBI:57540"/>
    </ligand>
</feature>
<dbReference type="PIRSF" id="PIRSF500134">
    <property type="entry name" value="UDPglc_DH_bac"/>
    <property type="match status" value="1"/>
</dbReference>
<evidence type="ECO:0000256" key="9">
    <source>
        <dbReference type="PIRSR" id="PIRSR500134-1"/>
    </source>
</evidence>
<feature type="binding site" evidence="11">
    <location>
        <position position="155"/>
    </location>
    <ligand>
        <name>NAD(+)</name>
        <dbReference type="ChEBI" id="CHEBI:57540"/>
    </ligand>
</feature>
<dbReference type="NCBIfam" id="TIGR03026">
    <property type="entry name" value="NDP-sugDHase"/>
    <property type="match status" value="2"/>
</dbReference>
<dbReference type="InterPro" id="IPR028357">
    <property type="entry name" value="UDPglc_DH_bac"/>
</dbReference>
<dbReference type="InterPro" id="IPR036291">
    <property type="entry name" value="NAD(P)-bd_dom_sf"/>
</dbReference>
<evidence type="ECO:0000313" key="14">
    <source>
        <dbReference type="Proteomes" id="UP000469949"/>
    </source>
</evidence>
<feature type="binding site" evidence="10">
    <location>
        <begin position="152"/>
        <end position="155"/>
    </location>
    <ligand>
        <name>substrate</name>
    </ligand>
</feature>
<organism evidence="13 14">
    <name type="scientific">Methylorubrum populi</name>
    <dbReference type="NCBI Taxonomy" id="223967"/>
    <lineage>
        <taxon>Bacteria</taxon>
        <taxon>Pseudomonadati</taxon>
        <taxon>Pseudomonadota</taxon>
        <taxon>Alphaproteobacteria</taxon>
        <taxon>Hyphomicrobiales</taxon>
        <taxon>Methylobacteriaceae</taxon>
        <taxon>Methylorubrum</taxon>
    </lineage>
</organism>
<evidence type="ECO:0000256" key="1">
    <source>
        <dbReference type="ARBA" id="ARBA00004701"/>
    </source>
</evidence>
<evidence type="ECO:0000256" key="2">
    <source>
        <dbReference type="ARBA" id="ARBA00006601"/>
    </source>
</evidence>
<accession>A0A833J8P1</accession>
<comment type="catalytic activity">
    <reaction evidence="7 8">
        <text>UDP-alpha-D-glucose + 2 NAD(+) + H2O = UDP-alpha-D-glucuronate + 2 NADH + 3 H(+)</text>
        <dbReference type="Rhea" id="RHEA:23596"/>
        <dbReference type="ChEBI" id="CHEBI:15377"/>
        <dbReference type="ChEBI" id="CHEBI:15378"/>
        <dbReference type="ChEBI" id="CHEBI:57540"/>
        <dbReference type="ChEBI" id="CHEBI:57945"/>
        <dbReference type="ChEBI" id="CHEBI:58052"/>
        <dbReference type="ChEBI" id="CHEBI:58885"/>
        <dbReference type="EC" id="1.1.1.22"/>
    </reaction>
</comment>
<protein>
    <recommendedName>
        <fullName evidence="4 8">UDP-glucose 6-dehydrogenase</fullName>
        <ecNumber evidence="3 8">1.1.1.22</ecNumber>
    </recommendedName>
</protein>
<dbReference type="PIRSF" id="PIRSF000124">
    <property type="entry name" value="UDPglc_GDPman_dh"/>
    <property type="match status" value="1"/>
</dbReference>
<feature type="binding site" evidence="11">
    <location>
        <position position="369"/>
    </location>
    <ligand>
        <name>NAD(+)</name>
        <dbReference type="ChEBI" id="CHEBI:57540"/>
    </ligand>
</feature>
<dbReference type="SUPFAM" id="SSF52413">
    <property type="entry name" value="UDP-glucose/GDP-mannose dehydrogenase C-terminal domain"/>
    <property type="match status" value="1"/>
</dbReference>
<name>A0A833J8P1_9HYPH</name>
<dbReference type="SUPFAM" id="SSF48179">
    <property type="entry name" value="6-phosphogluconate dehydrogenase C-terminal domain-like"/>
    <property type="match status" value="2"/>
</dbReference>
<evidence type="ECO:0000256" key="7">
    <source>
        <dbReference type="ARBA" id="ARBA00047473"/>
    </source>
</evidence>
<dbReference type="PANTHER" id="PTHR43750">
    <property type="entry name" value="UDP-GLUCOSE 6-DEHYDROGENASE TUAD"/>
    <property type="match status" value="1"/>
</dbReference>
<feature type="binding site" evidence="11">
    <location>
        <position position="122"/>
    </location>
    <ligand>
        <name>NAD(+)</name>
        <dbReference type="ChEBI" id="CHEBI:57540"/>
    </ligand>
</feature>
<dbReference type="Pfam" id="PF03721">
    <property type="entry name" value="UDPG_MGDP_dh_N"/>
    <property type="match status" value="2"/>
</dbReference>
<dbReference type="PANTHER" id="PTHR43750:SF3">
    <property type="entry name" value="UDP-GLUCOSE 6-DEHYDROGENASE TUAD"/>
    <property type="match status" value="1"/>
</dbReference>
<evidence type="ECO:0000256" key="4">
    <source>
        <dbReference type="ARBA" id="ARBA00015132"/>
    </source>
</evidence>
<feature type="binding site" evidence="10">
    <location>
        <begin position="355"/>
        <end position="359"/>
    </location>
    <ligand>
        <name>substrate</name>
    </ligand>
</feature>
<dbReference type="SUPFAM" id="SSF51735">
    <property type="entry name" value="NAD(P)-binding Rossmann-fold domains"/>
    <property type="match status" value="2"/>
</dbReference>
<feature type="binding site" evidence="10">
    <location>
        <position position="363"/>
    </location>
    <ligand>
        <name>substrate</name>
    </ligand>
</feature>
<sequence>MRIAMIGSGYVGLVSGACLADFGHEVVCIDKDPEKIAALNEGRMPIYEPGLDALVAENVRQKRLAFSTDLKPAVAGAQAVFIAVGTPSRRGDGFADLSYVYAAARAIAEALTGYAVVVTKSTVPVGTGDEVERILREARPDLDVGVASNPEFLREGAAIGDFKRPDRIVIGAEDARAAAVMQEVYRPLYLNQAPILFTGRRTAELTKYAANAFLATKITFINEIADLVGTGDEVERILREARPDLDVGVASNPEFLREGAAIGDFKRPDRIVIGAEDARAAAVMQEVYRPLYLNQAPILFTGRRTAELTKYAANAFLATKITFINEIADLCEQVGANVQEVARGIGLDNRIGGKFLHAGPGYGGSCFPKDTLALVKTAQDYGTPVRIVETVVAVNDQRKRAMARKVIAACGGSVRGKRVALLGLTFKPNTDDMRDAPSLSIIAGLQDAGARIVAYDPEGMEQARPLLQGVDYAEDAYACAEGADALVIVTEWNAFRALDLARLKATMAAPVLVDLRNVYASADAEQHGFAYAGIGVA</sequence>
<dbReference type="GO" id="GO:0051287">
    <property type="term" value="F:NAD binding"/>
    <property type="evidence" value="ECO:0007669"/>
    <property type="project" value="InterPro"/>
</dbReference>
<proteinExistence type="inferred from homology"/>
<evidence type="ECO:0000256" key="8">
    <source>
        <dbReference type="PIRNR" id="PIRNR000124"/>
    </source>
</evidence>
<evidence type="ECO:0000256" key="5">
    <source>
        <dbReference type="ARBA" id="ARBA00023002"/>
    </source>
</evidence>
<dbReference type="GO" id="GO:0003979">
    <property type="term" value="F:UDP-glucose 6-dehydrogenase activity"/>
    <property type="evidence" value="ECO:0007669"/>
    <property type="project" value="UniProtKB-EC"/>
</dbReference>
<gene>
    <name evidence="13" type="ORF">F8B43_1857</name>
</gene>
<dbReference type="PROSITE" id="PS51257">
    <property type="entry name" value="PROKAR_LIPOPROTEIN"/>
    <property type="match status" value="1"/>
</dbReference>
<dbReference type="InterPro" id="IPR001732">
    <property type="entry name" value="UDP-Glc/GDP-Man_DH_N"/>
</dbReference>
<evidence type="ECO:0000259" key="12">
    <source>
        <dbReference type="SMART" id="SM00984"/>
    </source>
</evidence>
<dbReference type="InterPro" id="IPR036220">
    <property type="entry name" value="UDP-Glc/GDP-Man_DH_C_sf"/>
</dbReference>
<comment type="caution">
    <text evidence="13">The sequence shown here is derived from an EMBL/GenBank/DDBJ whole genome shotgun (WGS) entry which is preliminary data.</text>
</comment>
<evidence type="ECO:0000313" key="13">
    <source>
        <dbReference type="EMBL" id="KAB7785356.1"/>
    </source>
</evidence>
<dbReference type="UniPathway" id="UPA00038">
    <property type="reaction ID" value="UER00491"/>
</dbReference>
<feature type="domain" description="UDP-glucose/GDP-mannose dehydrogenase C-terminal" evidence="12">
    <location>
        <begin position="420"/>
        <end position="521"/>
    </location>
</feature>
<feature type="binding site" evidence="11">
    <location>
        <position position="434"/>
    </location>
    <ligand>
        <name>NAD(+)</name>
        <dbReference type="ChEBI" id="CHEBI:57540"/>
    </ligand>
</feature>
<dbReference type="SMART" id="SM00984">
    <property type="entry name" value="UDPG_MGDP_dh_C"/>
    <property type="match status" value="1"/>
</dbReference>
<evidence type="ECO:0000256" key="3">
    <source>
        <dbReference type="ARBA" id="ARBA00012954"/>
    </source>
</evidence>
<comment type="pathway">
    <text evidence="1">Nucleotide-sugar biosynthesis; UDP-alpha-D-glucuronate biosynthesis; UDP-alpha-D-glucuronate from UDP-alpha-D-glucose: step 1/1.</text>
</comment>
<reference evidence="13 14" key="1">
    <citation type="submission" date="2019-10" db="EMBL/GenBank/DDBJ databases">
        <title>Draft Genome Sequence of the Caffeine Degrading Methylotroph Methylorubrum populi PINKEL.</title>
        <authorList>
            <person name="Dawson S.C."/>
            <person name="Zhang X."/>
            <person name="Wright M.E."/>
            <person name="Sharma G."/>
            <person name="Langner J.T."/>
            <person name="Ditty J.L."/>
            <person name="Subuyuj G.A."/>
        </authorList>
    </citation>
    <scope>NUCLEOTIDE SEQUENCE [LARGE SCALE GENOMIC DNA]</scope>
    <source>
        <strain evidence="13 14">Pinkel</strain>
    </source>
</reference>
<dbReference type="GO" id="GO:0000271">
    <property type="term" value="P:polysaccharide biosynthetic process"/>
    <property type="evidence" value="ECO:0007669"/>
    <property type="project" value="InterPro"/>
</dbReference>
<dbReference type="Gene3D" id="1.20.5.100">
    <property type="entry name" value="Cytochrome c1, transmembrane anchor, C-terminal"/>
    <property type="match status" value="1"/>
</dbReference>
<dbReference type="Pfam" id="PF03720">
    <property type="entry name" value="UDPG_MGDP_dh_C"/>
    <property type="match status" value="1"/>
</dbReference>
<dbReference type="InterPro" id="IPR017476">
    <property type="entry name" value="UDP-Glc/GDP-Man"/>
</dbReference>
<evidence type="ECO:0000256" key="10">
    <source>
        <dbReference type="PIRSR" id="PIRSR500134-2"/>
    </source>
</evidence>
<comment type="similarity">
    <text evidence="2 8">Belongs to the UDP-glucose/GDP-mannose dehydrogenase family.</text>
</comment>
<evidence type="ECO:0000256" key="11">
    <source>
        <dbReference type="PIRSR" id="PIRSR500134-3"/>
    </source>
</evidence>
<keyword evidence="6 8" id="KW-0520">NAD</keyword>